<organism evidence="1 2">
    <name type="scientific">Pseudomonas tritici</name>
    <dbReference type="NCBI Taxonomy" id="2745518"/>
    <lineage>
        <taxon>Bacteria</taxon>
        <taxon>Pseudomonadati</taxon>
        <taxon>Pseudomonadota</taxon>
        <taxon>Gammaproteobacteria</taxon>
        <taxon>Pseudomonadales</taxon>
        <taxon>Pseudomonadaceae</taxon>
        <taxon>Pseudomonas</taxon>
    </lineage>
</organism>
<dbReference type="KEGG" id="ptrt:HU722_0022040"/>
<reference evidence="1" key="1">
    <citation type="journal article" date="2020" name="Microorganisms">
        <title>Reliable Identification of Environmental Pseudomonas Isolates Using the rpoD Gene.</title>
        <authorList>
            <consortium name="The Broad Institute Genome Sequencing Platform"/>
            <person name="Girard L."/>
            <person name="Lood C."/>
            <person name="Rokni-Zadeh H."/>
            <person name="van Noort V."/>
            <person name="Lavigne R."/>
            <person name="De Mot R."/>
        </authorList>
    </citation>
    <scope>NUCLEOTIDE SEQUENCE</scope>
    <source>
        <strain evidence="1">SWRI145</strain>
    </source>
</reference>
<dbReference type="InterPro" id="IPR047737">
    <property type="entry name" value="LysC"/>
</dbReference>
<dbReference type="Proteomes" id="UP000615613">
    <property type="component" value="Chromosome"/>
</dbReference>
<accession>A0A8F4WWE9</accession>
<sequence>MLLAGCASAPPSPAPPLIVTGCPAVVPCQLPATSPINNGDLLTDEDRAEAAWADCAAQVDMVYKHQQANP</sequence>
<dbReference type="EMBL" id="CP077084">
    <property type="protein sequence ID" value="QXH82646.1"/>
    <property type="molecule type" value="Genomic_DNA"/>
</dbReference>
<dbReference type="Pfam" id="PF23793">
    <property type="entry name" value="LysC"/>
    <property type="match status" value="1"/>
</dbReference>
<protein>
    <submittedName>
        <fullName evidence="1">Rz1-like lysis system protein LysC</fullName>
    </submittedName>
</protein>
<name>A0A8F4WWE9_9PSED</name>
<dbReference type="RefSeq" id="WP_218490445.1">
    <property type="nucleotide sequence ID" value="NZ_CP077084.1"/>
</dbReference>
<dbReference type="InterPro" id="IPR058979">
    <property type="entry name" value="LysC-like"/>
</dbReference>
<evidence type="ECO:0000313" key="2">
    <source>
        <dbReference type="Proteomes" id="UP000615613"/>
    </source>
</evidence>
<evidence type="ECO:0000313" key="1">
    <source>
        <dbReference type="EMBL" id="QXH82646.1"/>
    </source>
</evidence>
<dbReference type="NCBIfam" id="NF038368">
    <property type="entry name" value="P2_Rz1"/>
    <property type="match status" value="1"/>
</dbReference>
<keyword evidence="2" id="KW-1185">Reference proteome</keyword>
<proteinExistence type="predicted"/>
<reference evidence="1" key="2">
    <citation type="submission" date="2021-06" db="EMBL/GenBank/DDBJ databases">
        <title>Updating the genus Pseudomonas: Description of 43 new species and partition of the Pseudomonas putida group.</title>
        <authorList>
            <person name="Girard L."/>
            <person name="Lood C."/>
            <person name="Vandamme P."/>
            <person name="Rokni-Zadeh H."/>
            <person name="van Noort V."/>
            <person name="Hofte M."/>
            <person name="Lavigne R."/>
            <person name="De Mot R."/>
        </authorList>
    </citation>
    <scope>NUCLEOTIDE SEQUENCE</scope>
    <source>
        <strain evidence="1">SWRI145</strain>
    </source>
</reference>
<gene>
    <name evidence="1" type="primary">lysC</name>
    <name evidence="1" type="ORF">HU722_0022040</name>
</gene>
<dbReference type="AlphaFoldDB" id="A0A8F4WWE9"/>